<sequence>MLNLLTKSSGNLVNILHAIDDKSVLSKKATKHLAFGELYLEQWVELLYLHEQRHIE</sequence>
<dbReference type="EMBL" id="CP045915">
    <property type="protein sequence ID" value="QGH35290.1"/>
    <property type="molecule type" value="Genomic_DNA"/>
</dbReference>
<evidence type="ECO:0000313" key="1">
    <source>
        <dbReference type="EMBL" id="QGH35290.1"/>
    </source>
</evidence>
<dbReference type="RefSeq" id="WP_153791723.1">
    <property type="nucleotide sequence ID" value="NZ_CP045915.1"/>
</dbReference>
<proteinExistence type="predicted"/>
<organism evidence="1 2">
    <name type="scientific">Gracilibacillus salitolerans</name>
    <dbReference type="NCBI Taxonomy" id="2663022"/>
    <lineage>
        <taxon>Bacteria</taxon>
        <taxon>Bacillati</taxon>
        <taxon>Bacillota</taxon>
        <taxon>Bacilli</taxon>
        <taxon>Bacillales</taxon>
        <taxon>Bacillaceae</taxon>
        <taxon>Gracilibacillus</taxon>
    </lineage>
</organism>
<accession>A0A5Q2TN62</accession>
<dbReference type="Gene3D" id="1.20.120.450">
    <property type="entry name" value="dinb family like domain"/>
    <property type="match status" value="1"/>
</dbReference>
<keyword evidence="2" id="KW-1185">Reference proteome</keyword>
<name>A0A5Q2TN62_9BACI</name>
<dbReference type="Proteomes" id="UP000339690">
    <property type="component" value="Chromosome"/>
</dbReference>
<dbReference type="AlphaFoldDB" id="A0A5Q2TN62"/>
<reference evidence="1 2" key="1">
    <citation type="submission" date="2019-11" db="EMBL/GenBank/DDBJ databases">
        <title>Gracilibacillus salitolerans sp. nov., a moderate halophile isolated from a saline soil in northwest China.</title>
        <authorList>
            <person name="Gan L."/>
        </authorList>
    </citation>
    <scope>NUCLEOTIDE SEQUENCE [LARGE SCALE GENOMIC DNA]</scope>
    <source>
        <strain evidence="1 2">SCU50</strain>
    </source>
</reference>
<protein>
    <recommendedName>
        <fullName evidence="3">DinB family protein</fullName>
    </recommendedName>
</protein>
<evidence type="ECO:0000313" key="2">
    <source>
        <dbReference type="Proteomes" id="UP000339690"/>
    </source>
</evidence>
<dbReference type="KEGG" id="grc:GI584_15075"/>
<gene>
    <name evidence="1" type="ORF">GI584_15075</name>
</gene>
<evidence type="ECO:0008006" key="3">
    <source>
        <dbReference type="Google" id="ProtNLM"/>
    </source>
</evidence>
<dbReference type="InterPro" id="IPR034660">
    <property type="entry name" value="DinB/YfiT-like"/>
</dbReference>